<dbReference type="InterPro" id="IPR038610">
    <property type="entry name" value="FliK-like_C_sf"/>
</dbReference>
<name>A0A7M1AVX5_9BACT</name>
<gene>
    <name evidence="2" type="ORF">FJR03_07170</name>
</gene>
<proteinExistence type="predicted"/>
<keyword evidence="2" id="KW-0969">Cilium</keyword>
<feature type="domain" description="Flagellar hook-length control protein-like C-terminal" evidence="1">
    <location>
        <begin position="216"/>
        <end position="293"/>
    </location>
</feature>
<sequence length="310" mass="35135">MIKLDSNKLQNIVLPSTNKALAQVLKDIAPSESALLSKAKDLSSILNTIFKESATNELQNQKLLELLKNNPTLKELGNIKTTIKELLGSLENEKQNLPIEKHLKSMLSDIKNIDDKVLKAKLENSGIFLESKLKNLNPKDAKIQELLSNDFKAALLKTKQELESSLLPNKTQLLNIVDKLSLQIDYYQLVSHLSNGAAMYIPYEFNALEDGNFTIKKDKNNAFFCDIELNLKKYGELRVRLGLFEKKYLNVNISTQNQELKQLLQSEMKELKEQLNTTGLLIKEIRFLDPNQTQYASDIDAVNLGFEAKV</sequence>
<dbReference type="Proteomes" id="UP000593910">
    <property type="component" value="Chromosome"/>
</dbReference>
<reference evidence="2 3" key="1">
    <citation type="submission" date="2019-06" db="EMBL/GenBank/DDBJ databases">
        <title>Sulfurimonas gotlandica sp. nov., a chemoautotrophic and psychrotolerant epsilonproteobacterium isolated from a pelagic redoxcline, and an emended description of the genus Sulfurimonas.</title>
        <authorList>
            <person name="Wang S."/>
            <person name="Jiang L."/>
            <person name="Shao Z."/>
        </authorList>
    </citation>
    <scope>NUCLEOTIDE SEQUENCE [LARGE SCALE GENOMIC DNA]</scope>
    <source>
        <strain evidence="2 3">B2</strain>
    </source>
</reference>
<dbReference type="Gene3D" id="3.30.750.140">
    <property type="match status" value="1"/>
</dbReference>
<keyword evidence="3" id="KW-1185">Reference proteome</keyword>
<dbReference type="Pfam" id="PF02120">
    <property type="entry name" value="Flg_hook"/>
    <property type="match status" value="1"/>
</dbReference>
<evidence type="ECO:0000313" key="2">
    <source>
        <dbReference type="EMBL" id="QOP41536.1"/>
    </source>
</evidence>
<evidence type="ECO:0000313" key="3">
    <source>
        <dbReference type="Proteomes" id="UP000593910"/>
    </source>
</evidence>
<dbReference type="AlphaFoldDB" id="A0A7M1AVX5"/>
<dbReference type="KEGG" id="smax:FJR03_07170"/>
<protein>
    <submittedName>
        <fullName evidence="2">Flagellar hook-length control protein FliK</fullName>
    </submittedName>
</protein>
<keyword evidence="2" id="KW-0966">Cell projection</keyword>
<organism evidence="2 3">
    <name type="scientific">Sulfurimonas marina</name>
    <dbReference type="NCBI Taxonomy" id="2590551"/>
    <lineage>
        <taxon>Bacteria</taxon>
        <taxon>Pseudomonadati</taxon>
        <taxon>Campylobacterota</taxon>
        <taxon>Epsilonproteobacteria</taxon>
        <taxon>Campylobacterales</taxon>
        <taxon>Sulfurimonadaceae</taxon>
        <taxon>Sulfurimonas</taxon>
    </lineage>
</organism>
<dbReference type="InterPro" id="IPR021136">
    <property type="entry name" value="Flagellar_hook_control-like_C"/>
</dbReference>
<evidence type="ECO:0000259" key="1">
    <source>
        <dbReference type="Pfam" id="PF02120"/>
    </source>
</evidence>
<keyword evidence="2" id="KW-0282">Flagellum</keyword>
<dbReference type="EMBL" id="CP041165">
    <property type="protein sequence ID" value="QOP41536.1"/>
    <property type="molecule type" value="Genomic_DNA"/>
</dbReference>
<dbReference type="RefSeq" id="WP_193112852.1">
    <property type="nucleotide sequence ID" value="NZ_CP041165.1"/>
</dbReference>
<accession>A0A7M1AVX5</accession>